<evidence type="ECO:0000256" key="1">
    <source>
        <dbReference type="ARBA" id="ARBA00013258"/>
    </source>
</evidence>
<evidence type="ECO:0000313" key="6">
    <source>
        <dbReference type="EMBL" id="CAB4744413.1"/>
    </source>
</evidence>
<name>A0A6J6TC56_9ZZZZ</name>
<evidence type="ECO:0000256" key="4">
    <source>
        <dbReference type="ARBA" id="ARBA00048462"/>
    </source>
</evidence>
<dbReference type="AlphaFoldDB" id="A0A6J6TC56"/>
<dbReference type="InterPro" id="IPR050858">
    <property type="entry name" value="Mal-CoA-ACP_Trans/PKS_FabD"/>
</dbReference>
<dbReference type="InterPro" id="IPR001227">
    <property type="entry name" value="Ac_transferase_dom_sf"/>
</dbReference>
<dbReference type="GO" id="GO:0005829">
    <property type="term" value="C:cytosol"/>
    <property type="evidence" value="ECO:0007669"/>
    <property type="project" value="TreeGrafter"/>
</dbReference>
<dbReference type="EC" id="2.3.1.39" evidence="1"/>
<dbReference type="SMART" id="SM00827">
    <property type="entry name" value="PKS_AT"/>
    <property type="match status" value="1"/>
</dbReference>
<accession>A0A6J6TC56</accession>
<keyword evidence="2" id="KW-0808">Transferase</keyword>
<dbReference type="InterPro" id="IPR016035">
    <property type="entry name" value="Acyl_Trfase/lysoPLipase"/>
</dbReference>
<dbReference type="SUPFAM" id="SSF52151">
    <property type="entry name" value="FabD/lysophospholipase-like"/>
    <property type="match status" value="1"/>
</dbReference>
<comment type="catalytic activity">
    <reaction evidence="4">
        <text>holo-[ACP] + malonyl-CoA = malonyl-[ACP] + CoA</text>
        <dbReference type="Rhea" id="RHEA:41792"/>
        <dbReference type="Rhea" id="RHEA-COMP:9623"/>
        <dbReference type="Rhea" id="RHEA-COMP:9685"/>
        <dbReference type="ChEBI" id="CHEBI:57287"/>
        <dbReference type="ChEBI" id="CHEBI:57384"/>
        <dbReference type="ChEBI" id="CHEBI:64479"/>
        <dbReference type="ChEBI" id="CHEBI:78449"/>
        <dbReference type="EC" id="2.3.1.39"/>
    </reaction>
</comment>
<dbReference type="InterPro" id="IPR011053">
    <property type="entry name" value="Single_hybrid_motif"/>
</dbReference>
<keyword evidence="3" id="KW-0012">Acyltransferase</keyword>
<dbReference type="Gene3D" id="3.30.70.250">
    <property type="entry name" value="Malonyl-CoA ACP transacylase, ACP-binding"/>
    <property type="match status" value="1"/>
</dbReference>
<dbReference type="InterPro" id="IPR014043">
    <property type="entry name" value="Acyl_transferase_dom"/>
</dbReference>
<dbReference type="Pfam" id="PF00698">
    <property type="entry name" value="Acyl_transf_1"/>
    <property type="match status" value="1"/>
</dbReference>
<dbReference type="InterPro" id="IPR016036">
    <property type="entry name" value="Malonyl_transacylase_ACP-bd"/>
</dbReference>
<dbReference type="SUPFAM" id="SSF51230">
    <property type="entry name" value="Single hybrid motif"/>
    <property type="match status" value="1"/>
</dbReference>
<sequence>MLAIVAPGQGAQTPGFLNPWVESARVRDLLSWWSAVAEVDLIRLGTTADADEIKDTANAQPLIVAAGLVGALSLFPHPSDAFNKVGVTAGHSVGELTAAAGARAITAESAMVIVRERGKEMAKASALTPTGMSAILGGERAAVLSAISDLGLTAANDNGAGQIVAAGDLKALAKLGDNPPEGARVRALSVAGAFHTSYMQPALDRLTMLSRSVTVRDPRTKLLSNKDGAVVHHGREALDRIVGQISNPVRWDLCMETMVDLGVTAVIEVPPAGTLIGLIKRAMPGVETLALKTPEDIPAAMDLIARHGKPSSIDDQPTWRLVIAPFSGTFKIIENELGGNLKPGTVVGHVENRREKVDLIAEHGGTIIEFLAEDGDPVSPGQPLVRLHPNGQR</sequence>
<dbReference type="EMBL" id="CAEZYX010000078">
    <property type="protein sequence ID" value="CAB4744413.1"/>
    <property type="molecule type" value="Genomic_DNA"/>
</dbReference>
<organism evidence="6">
    <name type="scientific">freshwater metagenome</name>
    <dbReference type="NCBI Taxonomy" id="449393"/>
    <lineage>
        <taxon>unclassified sequences</taxon>
        <taxon>metagenomes</taxon>
        <taxon>ecological metagenomes</taxon>
    </lineage>
</organism>
<dbReference type="PANTHER" id="PTHR42681">
    <property type="entry name" value="MALONYL-COA-ACYL CARRIER PROTEIN TRANSACYLASE, MITOCHONDRIAL"/>
    <property type="match status" value="1"/>
</dbReference>
<proteinExistence type="predicted"/>
<feature type="domain" description="Malonyl-CoA:ACP transacylase (MAT)" evidence="5">
    <location>
        <begin position="5"/>
        <end position="308"/>
    </location>
</feature>
<dbReference type="GO" id="GO:0004314">
    <property type="term" value="F:[acyl-carrier-protein] S-malonyltransferase activity"/>
    <property type="evidence" value="ECO:0007669"/>
    <property type="project" value="UniProtKB-EC"/>
</dbReference>
<dbReference type="PANTHER" id="PTHR42681:SF1">
    <property type="entry name" value="MALONYL-COA-ACYL CARRIER PROTEIN TRANSACYLASE, MITOCHONDRIAL"/>
    <property type="match status" value="1"/>
</dbReference>
<evidence type="ECO:0000256" key="2">
    <source>
        <dbReference type="ARBA" id="ARBA00022679"/>
    </source>
</evidence>
<reference evidence="6" key="1">
    <citation type="submission" date="2020-05" db="EMBL/GenBank/DDBJ databases">
        <authorList>
            <person name="Chiriac C."/>
            <person name="Salcher M."/>
            <person name="Ghai R."/>
            <person name="Kavagutti S V."/>
        </authorList>
    </citation>
    <scope>NUCLEOTIDE SEQUENCE</scope>
</reference>
<evidence type="ECO:0000256" key="3">
    <source>
        <dbReference type="ARBA" id="ARBA00023315"/>
    </source>
</evidence>
<dbReference type="Gene3D" id="2.40.50.100">
    <property type="match status" value="1"/>
</dbReference>
<dbReference type="GO" id="GO:0006633">
    <property type="term" value="P:fatty acid biosynthetic process"/>
    <property type="evidence" value="ECO:0007669"/>
    <property type="project" value="TreeGrafter"/>
</dbReference>
<dbReference type="SUPFAM" id="SSF55048">
    <property type="entry name" value="Probable ACP-binding domain of malonyl-CoA ACP transacylase"/>
    <property type="match status" value="1"/>
</dbReference>
<evidence type="ECO:0000259" key="5">
    <source>
        <dbReference type="SMART" id="SM00827"/>
    </source>
</evidence>
<gene>
    <name evidence="6" type="ORF">UFOPK2802_00759</name>
</gene>
<dbReference type="Gene3D" id="3.40.366.10">
    <property type="entry name" value="Malonyl-Coenzyme A Acyl Carrier Protein, domain 2"/>
    <property type="match status" value="1"/>
</dbReference>
<protein>
    <recommendedName>
        <fullName evidence="1">[acyl-carrier-protein] S-malonyltransferase</fullName>
        <ecNumber evidence="1">2.3.1.39</ecNumber>
    </recommendedName>
</protein>